<evidence type="ECO:0000313" key="2">
    <source>
        <dbReference type="EMBL" id="UON91896.1"/>
    </source>
</evidence>
<proteinExistence type="predicted"/>
<name>A0A9X1SAY8_9MICC</name>
<protein>
    <submittedName>
        <fullName evidence="1">DUF3887 domain-containing protein</fullName>
    </submittedName>
</protein>
<gene>
    <name evidence="1" type="ORF">LJ755_05745</name>
    <name evidence="2" type="ORF">MUK71_15170</name>
</gene>
<sequence>MDSPDTEPLAQLKRLVDQAHGLAAGADKNDDGAPDAAAAVAVAVGIERAAEAHLRSAVAAARAAGVSWQLIGEALGISRQAAFKRFGSAAALETGGELMTQPVVNLEERTEEVFRMLSKGDYAGVKALMTFTCSRTLTKKKVMQVWDGVVQKTGALESLSDTVTQTADGRNIVLQQINQLLGGGLVGQTQLNHEAGEWIGRVAYNGSGKITGMLIVHPMSASNLPF</sequence>
<evidence type="ECO:0000313" key="1">
    <source>
        <dbReference type="EMBL" id="MCC3272234.1"/>
    </source>
</evidence>
<organism evidence="1 4">
    <name type="scientific">Arthrobacter zhangbolii</name>
    <dbReference type="NCBI Taxonomy" id="2886936"/>
    <lineage>
        <taxon>Bacteria</taxon>
        <taxon>Bacillati</taxon>
        <taxon>Actinomycetota</taxon>
        <taxon>Actinomycetes</taxon>
        <taxon>Micrococcales</taxon>
        <taxon>Micrococcaceae</taxon>
        <taxon>Arthrobacter</taxon>
    </lineage>
</organism>
<evidence type="ECO:0000313" key="3">
    <source>
        <dbReference type="Proteomes" id="UP000829758"/>
    </source>
</evidence>
<dbReference type="RefSeq" id="WP_227928345.1">
    <property type="nucleotide sequence ID" value="NZ_CP094984.1"/>
</dbReference>
<dbReference type="Gene3D" id="3.10.450.590">
    <property type="match status" value="1"/>
</dbReference>
<dbReference type="Proteomes" id="UP001155145">
    <property type="component" value="Unassembled WGS sequence"/>
</dbReference>
<dbReference type="EMBL" id="JAJFZT010000003">
    <property type="protein sequence ID" value="MCC3272234.1"/>
    <property type="molecule type" value="Genomic_DNA"/>
</dbReference>
<dbReference type="AlphaFoldDB" id="A0A9X1SAY8"/>
<accession>A0A9X1SAY8</accession>
<evidence type="ECO:0000313" key="4">
    <source>
        <dbReference type="Proteomes" id="UP001155145"/>
    </source>
</evidence>
<dbReference type="Proteomes" id="UP000829758">
    <property type="component" value="Chromosome"/>
</dbReference>
<reference evidence="1" key="1">
    <citation type="submission" date="2021-10" db="EMBL/GenBank/DDBJ databases">
        <title>Novel species in genus Arthrobacter.</title>
        <authorList>
            <person name="Liu Y."/>
        </authorList>
    </citation>
    <scope>NUCLEOTIDE SEQUENCE</scope>
    <source>
        <strain evidence="1">Zg-Y462</strain>
        <strain evidence="3">zg-Y462</strain>
    </source>
</reference>
<keyword evidence="3" id="KW-1185">Reference proteome</keyword>
<dbReference type="EMBL" id="CP094984">
    <property type="protein sequence ID" value="UON91896.1"/>
    <property type="molecule type" value="Genomic_DNA"/>
</dbReference>